<sequence length="56" mass="5977">GIKKKKKKKSLASEEPVIISLVPSNYPVVLPSGESTLSDKVKPEDLESPKAATGEK</sequence>
<dbReference type="AlphaFoldDB" id="A0A162D7W8"/>
<feature type="compositionally biased region" description="Basic and acidic residues" evidence="1">
    <location>
        <begin position="37"/>
        <end position="56"/>
    </location>
</feature>
<keyword evidence="3" id="KW-1185">Reference proteome</keyword>
<name>A0A162D7W8_9CRUS</name>
<proteinExistence type="predicted"/>
<dbReference type="EMBL" id="LRGB01002337">
    <property type="protein sequence ID" value="KZS08124.1"/>
    <property type="molecule type" value="Genomic_DNA"/>
</dbReference>
<dbReference type="OrthoDB" id="6368162at2759"/>
<gene>
    <name evidence="2" type="ORF">APZ42_028005</name>
</gene>
<protein>
    <submittedName>
        <fullName evidence="2">Uncharacterized protein</fullName>
    </submittedName>
</protein>
<feature type="region of interest" description="Disordered" evidence="1">
    <location>
        <begin position="30"/>
        <end position="56"/>
    </location>
</feature>
<comment type="caution">
    <text evidence="2">The sequence shown here is derived from an EMBL/GenBank/DDBJ whole genome shotgun (WGS) entry which is preliminary data.</text>
</comment>
<evidence type="ECO:0000313" key="3">
    <source>
        <dbReference type="Proteomes" id="UP000076858"/>
    </source>
</evidence>
<feature type="non-terminal residue" evidence="2">
    <location>
        <position position="1"/>
    </location>
</feature>
<dbReference type="Proteomes" id="UP000076858">
    <property type="component" value="Unassembled WGS sequence"/>
</dbReference>
<accession>A0A162D7W8</accession>
<reference evidence="2 3" key="1">
    <citation type="submission" date="2016-03" db="EMBL/GenBank/DDBJ databases">
        <title>EvidentialGene: Evidence-directed Construction of Genes on Genomes.</title>
        <authorList>
            <person name="Gilbert D.G."/>
            <person name="Choi J.-H."/>
            <person name="Mockaitis K."/>
            <person name="Colbourne J."/>
            <person name="Pfrender M."/>
        </authorList>
    </citation>
    <scope>NUCLEOTIDE SEQUENCE [LARGE SCALE GENOMIC DNA]</scope>
    <source>
        <strain evidence="2 3">Xinb3</strain>
        <tissue evidence="2">Complete organism</tissue>
    </source>
</reference>
<organism evidence="2 3">
    <name type="scientific">Daphnia magna</name>
    <dbReference type="NCBI Taxonomy" id="35525"/>
    <lineage>
        <taxon>Eukaryota</taxon>
        <taxon>Metazoa</taxon>
        <taxon>Ecdysozoa</taxon>
        <taxon>Arthropoda</taxon>
        <taxon>Crustacea</taxon>
        <taxon>Branchiopoda</taxon>
        <taxon>Diplostraca</taxon>
        <taxon>Cladocera</taxon>
        <taxon>Anomopoda</taxon>
        <taxon>Daphniidae</taxon>
        <taxon>Daphnia</taxon>
    </lineage>
</organism>
<evidence type="ECO:0000313" key="2">
    <source>
        <dbReference type="EMBL" id="KZS08124.1"/>
    </source>
</evidence>
<evidence type="ECO:0000256" key="1">
    <source>
        <dbReference type="SAM" id="MobiDB-lite"/>
    </source>
</evidence>